<dbReference type="PROSITE" id="PS51900">
    <property type="entry name" value="CB"/>
    <property type="match status" value="1"/>
</dbReference>
<proteinExistence type="inferred from homology"/>
<dbReference type="GO" id="GO:0003677">
    <property type="term" value="F:DNA binding"/>
    <property type="evidence" value="ECO:0007669"/>
    <property type="project" value="UniProtKB-UniRule"/>
</dbReference>
<gene>
    <name evidence="8" type="ORF">PAERUG_P19_London_7_VIM_2_05_10_04273</name>
</gene>
<dbReference type="InterPro" id="IPR013762">
    <property type="entry name" value="Integrase-like_cat_sf"/>
</dbReference>
<dbReference type="InterPro" id="IPR044068">
    <property type="entry name" value="CB"/>
</dbReference>
<dbReference type="InterPro" id="IPR010998">
    <property type="entry name" value="Integrase_recombinase_N"/>
</dbReference>
<dbReference type="EMBL" id="CVVU01000219">
    <property type="protein sequence ID" value="CRP38047.1"/>
    <property type="molecule type" value="Genomic_DNA"/>
</dbReference>
<evidence type="ECO:0000256" key="5">
    <source>
        <dbReference type="PROSITE-ProRule" id="PRU01248"/>
    </source>
</evidence>
<keyword evidence="4" id="KW-0233">DNA recombination</keyword>
<comment type="caution">
    <text evidence="8">The sequence shown here is derived from an EMBL/GenBank/DDBJ whole genome shotgun (WGS) entry which is preliminary data.</text>
</comment>
<dbReference type="Proteomes" id="UP000045039">
    <property type="component" value="Unassembled WGS sequence"/>
</dbReference>
<dbReference type="InterPro" id="IPR011010">
    <property type="entry name" value="DNA_brk_join_enz"/>
</dbReference>
<dbReference type="GO" id="GO:0015074">
    <property type="term" value="P:DNA integration"/>
    <property type="evidence" value="ECO:0007669"/>
    <property type="project" value="UniProtKB-KW"/>
</dbReference>
<evidence type="ECO:0000259" key="7">
    <source>
        <dbReference type="PROSITE" id="PS51900"/>
    </source>
</evidence>
<evidence type="ECO:0000259" key="6">
    <source>
        <dbReference type="PROSITE" id="PS51898"/>
    </source>
</evidence>
<dbReference type="InterPro" id="IPR050090">
    <property type="entry name" value="Tyrosine_recombinase_XerCD"/>
</dbReference>
<dbReference type="AlphaFoldDB" id="A0A9P1VZ54"/>
<reference evidence="9" key="1">
    <citation type="submission" date="2015-06" db="EMBL/GenBank/DDBJ databases">
        <authorList>
            <person name="Radhakrishnan Rajesh"/>
            <person name="Underwood Anthony"/>
            <person name="Al-Shahib Ali"/>
        </authorList>
    </citation>
    <scope>NUCLEOTIDE SEQUENCE [LARGE SCALE GENOMIC DNA]</scope>
    <source>
        <strain evidence="9">P19_London_7_VIM_2_05_10</strain>
    </source>
</reference>
<feature type="domain" description="Tyr recombinase" evidence="6">
    <location>
        <begin position="170"/>
        <end position="350"/>
    </location>
</feature>
<sequence length="350" mass="40112">MMRPRSNKNRGLPPRMIKRTRTMKSGKVWVGYYYDGRDAEGRRKEIPLGTDLDEAREKWAKLERKAVPPTTRTVGDLLRRFERDVVPTKAPKTQKEYSKMIRQLLGAFDEAPVEDITPSTIAQYRDARTAKVRANREITLLSFAYNMAREWGITSMENPCRGVKKNKEQPRDVYVTDEVWKALYEKAPDDLRVTMDLAYLTGQRPADVRKLRKNDVSGDYLLVGQNKTSRKLRIRLRRADGQMTQLGHLVESIASDSPALVTNEKGQPMTEKMLRTRFDTARKAAADEAIKAGDQDLAREIMQFQFRDIRPKAASDIESLADASDLLGHTTQEITKRVYRRIGKAVNPVR</sequence>
<dbReference type="SUPFAM" id="SSF56349">
    <property type="entry name" value="DNA breaking-rejoining enzymes"/>
    <property type="match status" value="1"/>
</dbReference>
<dbReference type="PANTHER" id="PTHR30349">
    <property type="entry name" value="PHAGE INTEGRASE-RELATED"/>
    <property type="match status" value="1"/>
</dbReference>
<dbReference type="Gene3D" id="1.10.150.130">
    <property type="match status" value="1"/>
</dbReference>
<evidence type="ECO:0000256" key="2">
    <source>
        <dbReference type="ARBA" id="ARBA00022908"/>
    </source>
</evidence>
<dbReference type="GO" id="GO:0006310">
    <property type="term" value="P:DNA recombination"/>
    <property type="evidence" value="ECO:0007669"/>
    <property type="project" value="UniProtKB-KW"/>
</dbReference>
<accession>A0A9P1VZ54</accession>
<feature type="domain" description="Core-binding (CB)" evidence="7">
    <location>
        <begin position="72"/>
        <end position="149"/>
    </location>
</feature>
<evidence type="ECO:0000256" key="1">
    <source>
        <dbReference type="ARBA" id="ARBA00008857"/>
    </source>
</evidence>
<dbReference type="PANTHER" id="PTHR30349:SF64">
    <property type="entry name" value="PROPHAGE INTEGRASE INTD-RELATED"/>
    <property type="match status" value="1"/>
</dbReference>
<comment type="similarity">
    <text evidence="1">Belongs to the 'phage' integrase family.</text>
</comment>
<evidence type="ECO:0000256" key="3">
    <source>
        <dbReference type="ARBA" id="ARBA00023125"/>
    </source>
</evidence>
<evidence type="ECO:0000313" key="8">
    <source>
        <dbReference type="EMBL" id="CRP38047.1"/>
    </source>
</evidence>
<dbReference type="Gene3D" id="1.10.443.10">
    <property type="entry name" value="Intergrase catalytic core"/>
    <property type="match status" value="1"/>
</dbReference>
<dbReference type="Pfam" id="PF00589">
    <property type="entry name" value="Phage_integrase"/>
    <property type="match status" value="1"/>
</dbReference>
<organism evidence="8 9">
    <name type="scientific">Pseudomonas aeruginosa</name>
    <dbReference type="NCBI Taxonomy" id="287"/>
    <lineage>
        <taxon>Bacteria</taxon>
        <taxon>Pseudomonadati</taxon>
        <taxon>Pseudomonadota</taxon>
        <taxon>Gammaproteobacteria</taxon>
        <taxon>Pseudomonadales</taxon>
        <taxon>Pseudomonadaceae</taxon>
        <taxon>Pseudomonas</taxon>
    </lineage>
</organism>
<dbReference type="InterPro" id="IPR002104">
    <property type="entry name" value="Integrase_catalytic"/>
</dbReference>
<keyword evidence="3 5" id="KW-0238">DNA-binding</keyword>
<protein>
    <submittedName>
        <fullName evidence="8">Phage integrase family protein</fullName>
    </submittedName>
</protein>
<dbReference type="PROSITE" id="PS51898">
    <property type="entry name" value="TYR_RECOMBINASE"/>
    <property type="match status" value="1"/>
</dbReference>
<evidence type="ECO:0000313" key="9">
    <source>
        <dbReference type="Proteomes" id="UP000045039"/>
    </source>
</evidence>
<name>A0A9P1VZ54_PSEAI</name>
<keyword evidence="2" id="KW-0229">DNA integration</keyword>
<evidence type="ECO:0000256" key="4">
    <source>
        <dbReference type="ARBA" id="ARBA00023172"/>
    </source>
</evidence>